<evidence type="ECO:0000259" key="1">
    <source>
        <dbReference type="Pfam" id="PF01636"/>
    </source>
</evidence>
<evidence type="ECO:0000313" key="3">
    <source>
        <dbReference type="Proteomes" id="UP000199052"/>
    </source>
</evidence>
<dbReference type="Pfam" id="PF01636">
    <property type="entry name" value="APH"/>
    <property type="match status" value="1"/>
</dbReference>
<dbReference type="Gene3D" id="3.90.1200.10">
    <property type="match status" value="1"/>
</dbReference>
<dbReference type="InterPro" id="IPR011009">
    <property type="entry name" value="Kinase-like_dom_sf"/>
</dbReference>
<protein>
    <submittedName>
        <fullName evidence="2">Phosphotransferase enzyme family protein</fullName>
    </submittedName>
</protein>
<sequence>MPAYPLTSARREHVMAFLTRLAGRPCRLVREQPLGHEWAPTTRLALDTELPGIGHSVVVKTRRVEGEGHGGPAYLRREAAGLYTAEVSGVAARVIHVDDDAGTVIVTDLGEWPSLQDLLLANDPESAAAGMVELATAVGQLHAATLGRGDAHQRNLDAFAADVDTGQSYSLDGGHWDVVEQACTELSLPSARPARDDVVRILKRVENPGPLGALTHMDLNPTNVLITDSGARLVDFEGCRFGHPGIDAAFLHYPFPHHSTPWGLLPAKVVESADTAYRSALAHGGAEPLLHDYARMLADGAAITLIGRITRLVMVARPGQSRHDSWRRRGQIVQQIRTYTRLADRAAQQSAFTRWLRALEAAMTDRWPDATDPPPPQFPAFAT</sequence>
<organism evidence="2 3">
    <name type="scientific">Actinopolymorpha cephalotaxi</name>
    <dbReference type="NCBI Taxonomy" id="504797"/>
    <lineage>
        <taxon>Bacteria</taxon>
        <taxon>Bacillati</taxon>
        <taxon>Actinomycetota</taxon>
        <taxon>Actinomycetes</taxon>
        <taxon>Propionibacteriales</taxon>
        <taxon>Actinopolymorphaceae</taxon>
        <taxon>Actinopolymorpha</taxon>
    </lineage>
</organism>
<accession>A0A1I2ZUC2</accession>
<dbReference type="Proteomes" id="UP000199052">
    <property type="component" value="Unassembled WGS sequence"/>
</dbReference>
<reference evidence="2 3" key="1">
    <citation type="submission" date="2016-10" db="EMBL/GenBank/DDBJ databases">
        <authorList>
            <person name="de Groot N.N."/>
        </authorList>
    </citation>
    <scope>NUCLEOTIDE SEQUENCE [LARGE SCALE GENOMIC DNA]</scope>
    <source>
        <strain evidence="2 3">CPCC 202808</strain>
    </source>
</reference>
<dbReference type="GO" id="GO:0016740">
    <property type="term" value="F:transferase activity"/>
    <property type="evidence" value="ECO:0007669"/>
    <property type="project" value="UniProtKB-KW"/>
</dbReference>
<dbReference type="AlphaFoldDB" id="A0A1I2ZUC2"/>
<dbReference type="OrthoDB" id="144109at2"/>
<dbReference type="SUPFAM" id="SSF56112">
    <property type="entry name" value="Protein kinase-like (PK-like)"/>
    <property type="match status" value="1"/>
</dbReference>
<evidence type="ECO:0000313" key="2">
    <source>
        <dbReference type="EMBL" id="SFH41398.1"/>
    </source>
</evidence>
<gene>
    <name evidence="2" type="ORF">SAMN05421678_11773</name>
</gene>
<feature type="domain" description="Aminoglycoside phosphotransferase" evidence="1">
    <location>
        <begin position="88"/>
        <end position="258"/>
    </location>
</feature>
<proteinExistence type="predicted"/>
<dbReference type="InterPro" id="IPR002575">
    <property type="entry name" value="Aminoglycoside_PTrfase"/>
</dbReference>
<keyword evidence="2" id="KW-0808">Transferase</keyword>
<dbReference type="EMBL" id="FOOI01000017">
    <property type="protein sequence ID" value="SFH41398.1"/>
    <property type="molecule type" value="Genomic_DNA"/>
</dbReference>
<dbReference type="STRING" id="504797.SAMN05421678_11773"/>
<name>A0A1I2ZUC2_9ACTN</name>